<dbReference type="EMBL" id="CAUJNA010000139">
    <property type="protein sequence ID" value="CAJ1372505.1"/>
    <property type="molecule type" value="Genomic_DNA"/>
</dbReference>
<dbReference type="AlphaFoldDB" id="A0AA36HPQ4"/>
<name>A0AA36HPQ4_9DINO</name>
<organism evidence="2 3">
    <name type="scientific">Effrenium voratum</name>
    <dbReference type="NCBI Taxonomy" id="2562239"/>
    <lineage>
        <taxon>Eukaryota</taxon>
        <taxon>Sar</taxon>
        <taxon>Alveolata</taxon>
        <taxon>Dinophyceae</taxon>
        <taxon>Suessiales</taxon>
        <taxon>Symbiodiniaceae</taxon>
        <taxon>Effrenium</taxon>
    </lineage>
</organism>
<dbReference type="InterPro" id="IPR043136">
    <property type="entry name" value="B30.2/SPRY_sf"/>
</dbReference>
<dbReference type="PANTHER" id="PTHR12429:SF8">
    <property type="entry name" value="NEURALIZED-LIKE PROTEIN 2"/>
    <property type="match status" value="1"/>
</dbReference>
<protein>
    <recommendedName>
        <fullName evidence="1">NHR domain-containing protein</fullName>
    </recommendedName>
</protein>
<dbReference type="Gene3D" id="2.60.120.920">
    <property type="match status" value="2"/>
</dbReference>
<evidence type="ECO:0000259" key="1">
    <source>
        <dbReference type="Pfam" id="PF07177"/>
    </source>
</evidence>
<gene>
    <name evidence="2" type="ORF">EVOR1521_LOCUS2572</name>
</gene>
<sequence length="389" mass="41474">MTGFASSFHSRFVRISADGLEASYVGTKEEESYELHGGVIGNGPLAAGPEGKYFELELTRAGEGHPDGLCVGVTQSRPQELRSPPDTMDGVRSTWIAGYDGLMWDPKEGDMVSTPWNPSSLQNGDAVGVLVRPEGHFVVLVNGEVVLERNAQVPFASPLFAVVDLLGSADAARLRPDQRPNAPAVAAALAKQDAPGDAVPARDETLSNAVEVTAPATQAMPTMSGFCSKKKGHCVRLSEDLLSASYTGQTGHEMHGGLIGNHPLAVQPGSVVFFAVELTKIRENMMDGLTVGITTNSPGDLDEMPDTIDGVQACWTAGYDGQIYDAPQDRWTDLAWHGRDLRVGDRLGVLVEAGRMKIFVNKELAATAHENIPERPLYALVDLIGSAEG</sequence>
<proteinExistence type="predicted"/>
<dbReference type="InterPro" id="IPR006573">
    <property type="entry name" value="NHR_dom"/>
</dbReference>
<accession>A0AA36HPQ4</accession>
<feature type="domain" description="NHR" evidence="1">
    <location>
        <begin position="230"/>
        <end position="387"/>
    </location>
</feature>
<reference evidence="2" key="1">
    <citation type="submission" date="2023-08" db="EMBL/GenBank/DDBJ databases">
        <authorList>
            <person name="Chen Y."/>
            <person name="Shah S."/>
            <person name="Dougan E. K."/>
            <person name="Thang M."/>
            <person name="Chan C."/>
        </authorList>
    </citation>
    <scope>NUCLEOTIDE SEQUENCE</scope>
</reference>
<feature type="domain" description="NHR" evidence="1">
    <location>
        <begin position="13"/>
        <end position="172"/>
    </location>
</feature>
<dbReference type="InterPro" id="IPR037962">
    <property type="entry name" value="Neuralized"/>
</dbReference>
<evidence type="ECO:0000313" key="3">
    <source>
        <dbReference type="Proteomes" id="UP001178507"/>
    </source>
</evidence>
<dbReference type="PANTHER" id="PTHR12429">
    <property type="entry name" value="NEURALIZED"/>
    <property type="match status" value="1"/>
</dbReference>
<dbReference type="Proteomes" id="UP001178507">
    <property type="component" value="Unassembled WGS sequence"/>
</dbReference>
<feature type="non-terminal residue" evidence="2">
    <location>
        <position position="1"/>
    </location>
</feature>
<keyword evidence="3" id="KW-1185">Reference proteome</keyword>
<dbReference type="Pfam" id="PF07177">
    <property type="entry name" value="Neuralized"/>
    <property type="match status" value="2"/>
</dbReference>
<comment type="caution">
    <text evidence="2">The sequence shown here is derived from an EMBL/GenBank/DDBJ whole genome shotgun (WGS) entry which is preliminary data.</text>
</comment>
<evidence type="ECO:0000313" key="2">
    <source>
        <dbReference type="EMBL" id="CAJ1372505.1"/>
    </source>
</evidence>